<dbReference type="AlphaFoldDB" id="A0A8H6DSZ5"/>
<dbReference type="EMBL" id="WNKQ01000020">
    <property type="protein sequence ID" value="KAF5845250.1"/>
    <property type="molecule type" value="Genomic_DNA"/>
</dbReference>
<dbReference type="Proteomes" id="UP000624244">
    <property type="component" value="Unassembled WGS sequence"/>
</dbReference>
<comment type="caution">
    <text evidence="2">The sequence shown here is derived from an EMBL/GenBank/DDBJ whole genome shotgun (WGS) entry which is preliminary data.</text>
</comment>
<name>A0A8H6DSZ5_COCSA</name>
<reference evidence="2" key="1">
    <citation type="submission" date="2019-11" db="EMBL/GenBank/DDBJ databases">
        <title>Bipolaris sorokiniana Genome sequencing.</title>
        <authorList>
            <person name="Wang H."/>
        </authorList>
    </citation>
    <scope>NUCLEOTIDE SEQUENCE</scope>
</reference>
<proteinExistence type="predicted"/>
<evidence type="ECO:0000256" key="1">
    <source>
        <dbReference type="SAM" id="Coils"/>
    </source>
</evidence>
<accession>A0A8H6DSZ5</accession>
<sequence length="182" mass="20329">MAPNHDIATRALVVTLKSVAGKLNSEVCYLTGLPESTVRSIYTKAIKRGFEYNASQPITICNAHLEDAPRSGRPTKETKAVRQSITQKLVRDRYGREKSCADLASELSQEGVNISATTGSFSYNKKGPCHCWQPESRKQKEEARKAIEALNQELKAEARAEWELNTRVRRLGLRTKPGKKLT</sequence>
<evidence type="ECO:0000313" key="2">
    <source>
        <dbReference type="EMBL" id="KAF5845250.1"/>
    </source>
</evidence>
<organism evidence="2 3">
    <name type="scientific">Cochliobolus sativus</name>
    <name type="common">Common root rot and spot blotch fungus</name>
    <name type="synonym">Bipolaris sorokiniana</name>
    <dbReference type="NCBI Taxonomy" id="45130"/>
    <lineage>
        <taxon>Eukaryota</taxon>
        <taxon>Fungi</taxon>
        <taxon>Dikarya</taxon>
        <taxon>Ascomycota</taxon>
        <taxon>Pezizomycotina</taxon>
        <taxon>Dothideomycetes</taxon>
        <taxon>Pleosporomycetidae</taxon>
        <taxon>Pleosporales</taxon>
        <taxon>Pleosporineae</taxon>
        <taxon>Pleosporaceae</taxon>
        <taxon>Bipolaris</taxon>
    </lineage>
</organism>
<protein>
    <submittedName>
        <fullName evidence="2">Uncharacterized protein</fullName>
    </submittedName>
</protein>
<gene>
    <name evidence="2" type="ORF">GGP41_001360</name>
</gene>
<keyword evidence="1" id="KW-0175">Coiled coil</keyword>
<feature type="coiled-coil region" evidence="1">
    <location>
        <begin position="133"/>
        <end position="160"/>
    </location>
</feature>
<evidence type="ECO:0000313" key="3">
    <source>
        <dbReference type="Proteomes" id="UP000624244"/>
    </source>
</evidence>